<dbReference type="PANTHER" id="PTHR11048">
    <property type="entry name" value="PRENYLTRANSFERASES"/>
    <property type="match status" value="1"/>
</dbReference>
<feature type="transmembrane region" description="Helical" evidence="9">
    <location>
        <begin position="228"/>
        <end position="247"/>
    </location>
</feature>
<evidence type="ECO:0000256" key="6">
    <source>
        <dbReference type="ARBA" id="ARBA00022989"/>
    </source>
</evidence>
<comment type="subcellular location">
    <subcellularLocation>
        <location evidence="2">Membrane</location>
        <topology evidence="2">Multi-pass membrane protein</topology>
    </subcellularLocation>
    <subcellularLocation>
        <location evidence="9">Mitochondrion inner membrane</location>
        <topology evidence="9">Multi-pass membrane protein</topology>
        <orientation evidence="9">Matrix side</orientation>
    </subcellularLocation>
</comment>
<keyword evidence="11" id="KW-1185">Reference proteome</keyword>
<comment type="function">
    <text evidence="9">Catalyzes the prenylation of para-hydroxybenzoate (PHB) with an all-trans polyprenyl group. Mediates the second step in the final reaction sequence of coenzyme Q (CoQ) biosynthesis, which is the condensation of the polyisoprenoid side chain with PHB, generating the first membrane-bound Q intermediate.</text>
</comment>
<evidence type="ECO:0000256" key="8">
    <source>
        <dbReference type="ARBA" id="ARBA00023229"/>
    </source>
</evidence>
<keyword evidence="4 9" id="KW-0808">Transferase</keyword>
<keyword evidence="5 9" id="KW-0812">Transmembrane</keyword>
<dbReference type="CDD" id="cd13959">
    <property type="entry name" value="PT_UbiA_COQ2"/>
    <property type="match status" value="1"/>
</dbReference>
<feature type="transmembrane region" description="Helical" evidence="9">
    <location>
        <begin position="326"/>
        <end position="344"/>
    </location>
</feature>
<dbReference type="Gene3D" id="1.10.357.140">
    <property type="entry name" value="UbiA prenyltransferase"/>
    <property type="match status" value="1"/>
</dbReference>
<keyword evidence="6 9" id="KW-1133">Transmembrane helix</keyword>
<dbReference type="GeneID" id="134285544"/>
<dbReference type="InterPro" id="IPR000537">
    <property type="entry name" value="UbiA_prenyltransferase"/>
</dbReference>
<evidence type="ECO:0000256" key="5">
    <source>
        <dbReference type="ARBA" id="ARBA00022692"/>
    </source>
</evidence>
<comment type="cofactor">
    <cofactor evidence="1 9">
        <name>Mg(2+)</name>
        <dbReference type="ChEBI" id="CHEBI:18420"/>
    </cofactor>
</comment>
<keyword evidence="8 9" id="KW-0414">Isoprene biosynthesis</keyword>
<evidence type="ECO:0000256" key="2">
    <source>
        <dbReference type="ARBA" id="ARBA00004141"/>
    </source>
</evidence>
<dbReference type="InterPro" id="IPR039653">
    <property type="entry name" value="Prenyltransferase"/>
</dbReference>
<comment type="similarity">
    <text evidence="3 9">Belongs to the UbiA prenyltransferase family.</text>
</comment>
<evidence type="ECO:0000256" key="3">
    <source>
        <dbReference type="ARBA" id="ARBA00005985"/>
    </source>
</evidence>
<sequence>MLRKLTSSSATRWITTQHIGSLRQGPGGVHIRRGLIIYHDHHRLQTAVSSAGTIICWKDDSRWSANSTGCRKLTNSRWPEHRLHHGASKGKNWELVLRDYSSNISDKKPEPKSLLKRIVQSPYGRLMRVDRPIGSWLLFWPCGWSIALSAPAGCWPDLWMLTLFGTGAFIMRGAGCTINDMWDRDIDGKVARTKTRPLVAGELSAADAWFFLGAQLGVGLLILLELNWYSILLGASSLGLVIIYPLMKRITHWPQLVLGMTFNWGALLGWSATQGSVDWSACLPLYAAGVCWTIVYDTIYAHQDKVDDALLGIKSTAIRFGDNTKLWLSGFTTAMIGGLVTSGVVCEQTWPYYSAVGVISAHLAHQIYSLNIDNPTDCATKFISNHQVGLILFLGIVLGTLYKGYSQQRATSSSSSSSSSSSATSSSSSGLLLAAANHHQSAARQAS</sequence>
<keyword evidence="9" id="KW-0999">Mitochondrion inner membrane</keyword>
<keyword evidence="7 9" id="KW-0472">Membrane</keyword>
<dbReference type="InterPro" id="IPR044878">
    <property type="entry name" value="UbiA_sf"/>
</dbReference>
<evidence type="ECO:0000256" key="4">
    <source>
        <dbReference type="ARBA" id="ARBA00022679"/>
    </source>
</evidence>
<evidence type="ECO:0000256" key="1">
    <source>
        <dbReference type="ARBA" id="ARBA00001946"/>
    </source>
</evidence>
<comment type="catalytic activity">
    <reaction evidence="9">
        <text>an all-trans-polyprenyl diphosphate + 4-hydroxybenzoate = a 4-hydroxy-3-(all-trans-polyprenyl)benzoate + diphosphate</text>
        <dbReference type="Rhea" id="RHEA:44504"/>
        <dbReference type="Rhea" id="RHEA-COMP:9514"/>
        <dbReference type="Rhea" id="RHEA-COMP:9564"/>
        <dbReference type="ChEBI" id="CHEBI:17879"/>
        <dbReference type="ChEBI" id="CHEBI:33019"/>
        <dbReference type="ChEBI" id="CHEBI:58914"/>
        <dbReference type="ChEBI" id="CHEBI:78396"/>
        <dbReference type="EC" id="2.5.1.39"/>
    </reaction>
</comment>
<comment type="pathway">
    <text evidence="9">Cofactor biosynthesis; ubiquinone biosynthesis.</text>
</comment>
<gene>
    <name evidence="9" type="primary">coq2</name>
</gene>
<feature type="transmembrane region" description="Helical" evidence="9">
    <location>
        <begin position="388"/>
        <end position="405"/>
    </location>
</feature>
<keyword evidence="9" id="KW-0831">Ubiquinone biosynthesis</keyword>
<evidence type="ECO:0000256" key="7">
    <source>
        <dbReference type="ARBA" id="ARBA00023136"/>
    </source>
</evidence>
<name>A0ABM1XSC5_AEDAL</name>
<accession>A0ABM1XSC5</accession>
<feature type="transmembrane region" description="Helical" evidence="9">
    <location>
        <begin position="133"/>
        <end position="152"/>
    </location>
</feature>
<evidence type="ECO:0000256" key="9">
    <source>
        <dbReference type="HAMAP-Rule" id="MF_03189"/>
    </source>
</evidence>
<keyword evidence="9" id="KW-0496">Mitochondrion</keyword>
<dbReference type="InterPro" id="IPR006370">
    <property type="entry name" value="HB_polyprenyltransferase-like"/>
</dbReference>
<reference evidence="11" key="1">
    <citation type="journal article" date="2015" name="Proc. Natl. Acad. Sci. U.S.A.">
        <title>Genome sequence of the Asian Tiger mosquito, Aedes albopictus, reveals insights into its biology, genetics, and evolution.</title>
        <authorList>
            <person name="Chen X.G."/>
            <person name="Jiang X."/>
            <person name="Gu J."/>
            <person name="Xu M."/>
            <person name="Wu Y."/>
            <person name="Deng Y."/>
            <person name="Zhang C."/>
            <person name="Bonizzoni M."/>
            <person name="Dermauw W."/>
            <person name="Vontas J."/>
            <person name="Armbruster P."/>
            <person name="Huang X."/>
            <person name="Yang Y."/>
            <person name="Zhang H."/>
            <person name="He W."/>
            <person name="Peng H."/>
            <person name="Liu Y."/>
            <person name="Wu K."/>
            <person name="Chen J."/>
            <person name="Lirakis M."/>
            <person name="Topalis P."/>
            <person name="Van Leeuwen T."/>
            <person name="Hall A.B."/>
            <person name="Jiang X."/>
            <person name="Thorpe C."/>
            <person name="Mueller R.L."/>
            <person name="Sun C."/>
            <person name="Waterhouse R.M."/>
            <person name="Yan G."/>
            <person name="Tu Z.J."/>
            <person name="Fang X."/>
            <person name="James A.A."/>
        </authorList>
    </citation>
    <scope>NUCLEOTIDE SEQUENCE [LARGE SCALE GENOMIC DNA]</scope>
    <source>
        <strain evidence="11">Foshan</strain>
    </source>
</reference>
<dbReference type="InterPro" id="IPR030470">
    <property type="entry name" value="UbiA_prenylTrfase_CS"/>
</dbReference>
<dbReference type="Proteomes" id="UP000069940">
    <property type="component" value="Unassembled WGS sequence"/>
</dbReference>
<reference evidence="10" key="2">
    <citation type="submission" date="2025-05" db="UniProtKB">
        <authorList>
            <consortium name="EnsemblMetazoa"/>
        </authorList>
    </citation>
    <scope>IDENTIFICATION</scope>
    <source>
        <strain evidence="10">Foshan</strain>
    </source>
</reference>
<organism evidence="10 11">
    <name type="scientific">Aedes albopictus</name>
    <name type="common">Asian tiger mosquito</name>
    <name type="synonym">Stegomyia albopicta</name>
    <dbReference type="NCBI Taxonomy" id="7160"/>
    <lineage>
        <taxon>Eukaryota</taxon>
        <taxon>Metazoa</taxon>
        <taxon>Ecdysozoa</taxon>
        <taxon>Arthropoda</taxon>
        <taxon>Hexapoda</taxon>
        <taxon>Insecta</taxon>
        <taxon>Pterygota</taxon>
        <taxon>Neoptera</taxon>
        <taxon>Endopterygota</taxon>
        <taxon>Diptera</taxon>
        <taxon>Nematocera</taxon>
        <taxon>Culicoidea</taxon>
        <taxon>Culicidae</taxon>
        <taxon>Culicinae</taxon>
        <taxon>Aedini</taxon>
        <taxon>Aedes</taxon>
        <taxon>Stegomyia</taxon>
    </lineage>
</organism>
<evidence type="ECO:0000313" key="11">
    <source>
        <dbReference type="Proteomes" id="UP000069940"/>
    </source>
</evidence>
<dbReference type="EnsemblMetazoa" id="AALFPA23_002378.R2183">
    <property type="protein sequence ID" value="AALFPA23_002378.P2183"/>
    <property type="gene ID" value="AALFPA23_002378"/>
</dbReference>
<protein>
    <recommendedName>
        <fullName evidence="9">4-hydroxybenzoate polyprenyltransferase, mitochondrial</fullName>
        <shortName evidence="9">4-HB polyprenyltransferase</shortName>
        <ecNumber evidence="9">2.5.1.39</ecNumber>
    </recommendedName>
    <alternativeName>
        <fullName evidence="9">Para-hydroxybenzoate--polyprenyltransferase</fullName>
        <shortName evidence="9">PHB:PPT</shortName>
        <shortName evidence="9">PHB:polyprenyltransferase</shortName>
    </alternativeName>
</protein>
<proteinExistence type="inferred from homology"/>
<dbReference type="EC" id="2.5.1.39" evidence="9"/>
<dbReference type="PROSITE" id="PS00943">
    <property type="entry name" value="UBIA"/>
    <property type="match status" value="1"/>
</dbReference>
<dbReference type="Pfam" id="PF01040">
    <property type="entry name" value="UbiA"/>
    <property type="match status" value="1"/>
</dbReference>
<dbReference type="NCBIfam" id="TIGR01474">
    <property type="entry name" value="ubiA_proteo"/>
    <property type="match status" value="1"/>
</dbReference>
<dbReference type="HAMAP" id="MF_01635">
    <property type="entry name" value="UbiA"/>
    <property type="match status" value="1"/>
</dbReference>
<dbReference type="RefSeq" id="XP_062702532.1">
    <property type="nucleotide sequence ID" value="XM_062846548.1"/>
</dbReference>
<dbReference type="PANTHER" id="PTHR11048:SF28">
    <property type="entry name" value="4-HYDROXYBENZOATE POLYPRENYLTRANSFERASE, MITOCHONDRIAL"/>
    <property type="match status" value="1"/>
</dbReference>
<evidence type="ECO:0000313" key="10">
    <source>
        <dbReference type="EnsemblMetazoa" id="AALFPA23_002378.P2183"/>
    </source>
</evidence>